<dbReference type="InParanoid" id="A0A7N2LUB0"/>
<dbReference type="Proteomes" id="UP000594261">
    <property type="component" value="Chromosome 6"/>
</dbReference>
<feature type="region of interest" description="Disordered" evidence="1">
    <location>
        <begin position="1"/>
        <end position="25"/>
    </location>
</feature>
<organism evidence="3 4">
    <name type="scientific">Quercus lobata</name>
    <name type="common">Valley oak</name>
    <dbReference type="NCBI Taxonomy" id="97700"/>
    <lineage>
        <taxon>Eukaryota</taxon>
        <taxon>Viridiplantae</taxon>
        <taxon>Streptophyta</taxon>
        <taxon>Embryophyta</taxon>
        <taxon>Tracheophyta</taxon>
        <taxon>Spermatophyta</taxon>
        <taxon>Magnoliopsida</taxon>
        <taxon>eudicotyledons</taxon>
        <taxon>Gunneridae</taxon>
        <taxon>Pentapetalae</taxon>
        <taxon>rosids</taxon>
        <taxon>fabids</taxon>
        <taxon>Fagales</taxon>
        <taxon>Fagaceae</taxon>
        <taxon>Quercus</taxon>
    </lineage>
</organism>
<dbReference type="EMBL" id="LRBV02000006">
    <property type="status" value="NOT_ANNOTATED_CDS"/>
    <property type="molecule type" value="Genomic_DNA"/>
</dbReference>
<keyword evidence="4" id="KW-1185">Reference proteome</keyword>
<protein>
    <recommendedName>
        <fullName evidence="2">Reverse transcriptase zinc-binding domain-containing protein</fullName>
    </recommendedName>
</protein>
<evidence type="ECO:0000259" key="2">
    <source>
        <dbReference type="Pfam" id="PF13966"/>
    </source>
</evidence>
<feature type="domain" description="Reverse transcriptase zinc-binding" evidence="2">
    <location>
        <begin position="183"/>
        <end position="267"/>
    </location>
</feature>
<evidence type="ECO:0000256" key="1">
    <source>
        <dbReference type="SAM" id="MobiDB-lite"/>
    </source>
</evidence>
<reference evidence="3 4" key="1">
    <citation type="journal article" date="2016" name="G3 (Bethesda)">
        <title>First Draft Assembly and Annotation of the Genome of a California Endemic Oak Quercus lobata Nee (Fagaceae).</title>
        <authorList>
            <person name="Sork V.L."/>
            <person name="Fitz-Gibbon S.T."/>
            <person name="Puiu D."/>
            <person name="Crepeau M."/>
            <person name="Gugger P.F."/>
            <person name="Sherman R."/>
            <person name="Stevens K."/>
            <person name="Langley C.H."/>
            <person name="Pellegrini M."/>
            <person name="Salzberg S.L."/>
        </authorList>
    </citation>
    <scope>NUCLEOTIDE SEQUENCE [LARGE SCALE GENOMIC DNA]</scope>
    <source>
        <strain evidence="3 4">cv. SW786</strain>
    </source>
</reference>
<evidence type="ECO:0000313" key="3">
    <source>
        <dbReference type="EnsemblPlants" id="QL06p005440:mrna:CDS:1"/>
    </source>
</evidence>
<dbReference type="PANTHER" id="PTHR36617:SF16">
    <property type="entry name" value="OS04G0516500 PROTEIN"/>
    <property type="match status" value="1"/>
</dbReference>
<accession>A0A7N2LUB0</accession>
<proteinExistence type="predicted"/>
<dbReference type="EnsemblPlants" id="QL06p005440:mrna">
    <property type="protein sequence ID" value="QL06p005440:mrna:CDS:1"/>
    <property type="gene ID" value="QL06p005440"/>
</dbReference>
<reference evidence="3" key="2">
    <citation type="submission" date="2021-01" db="UniProtKB">
        <authorList>
            <consortium name="EnsemblPlants"/>
        </authorList>
    </citation>
    <scope>IDENTIFICATION</scope>
</reference>
<dbReference type="OMA" id="NCWRIEG"/>
<dbReference type="Gramene" id="QL06p005440:mrna">
    <property type="protein sequence ID" value="QL06p005440:mrna:CDS:1"/>
    <property type="gene ID" value="QL06p005440"/>
</dbReference>
<dbReference type="Pfam" id="PF13966">
    <property type="entry name" value="zf-RVT"/>
    <property type="match status" value="1"/>
</dbReference>
<sequence length="343" mass="39707">MRRDRLEKNNENREKSKETEKREIESKGKKTRWSCAGMGRVIATKYGEDSGGWCTRVVRGTHGCGLWKNIRKGAGNFFSHVVYEVGEGNRIRFWHDPWSGPTPLKELYLELFACVVVKEALISDMLIFAPDGGGRSWNFRFRRNFNEGELRRFYSFYGHVSARNPSEEGEDILSWQLNCNGVFDVRSFYIALLKAPSVSFPWQSIWCVKVPKRISFFLWIAARGGILTIDNLVKKTLPLVNWCCLCGCDEETVDHLLIHCKFASALWSEVLSMFGVQWVMSDTIVSLLFAWRNWLGTYSSKVWNLVPACLMWLVWKERNARTFEDVESPIDKLKTLLARTLFE</sequence>
<dbReference type="InterPro" id="IPR026960">
    <property type="entry name" value="RVT-Znf"/>
</dbReference>
<name>A0A7N2LUB0_QUELO</name>
<evidence type="ECO:0000313" key="4">
    <source>
        <dbReference type="Proteomes" id="UP000594261"/>
    </source>
</evidence>
<dbReference type="AlphaFoldDB" id="A0A7N2LUB0"/>
<dbReference type="PANTHER" id="PTHR36617">
    <property type="entry name" value="PROTEIN, PUTATIVE-RELATED"/>
    <property type="match status" value="1"/>
</dbReference>